<dbReference type="PANTHER" id="PTHR24082:SF482">
    <property type="entry name" value="NUCLEAR RECEPTOR"/>
    <property type="match status" value="1"/>
</dbReference>
<evidence type="ECO:0000256" key="3">
    <source>
        <dbReference type="ARBA" id="ARBA00022833"/>
    </source>
</evidence>
<dbReference type="AlphaFoldDB" id="A0AAW0W3T7"/>
<dbReference type="InterPro" id="IPR050234">
    <property type="entry name" value="Nuclear_hormone_rcpt_NR1"/>
</dbReference>
<organism evidence="11 12">
    <name type="scientific">Cherax quadricarinatus</name>
    <name type="common">Australian red claw crayfish</name>
    <dbReference type="NCBI Taxonomy" id="27406"/>
    <lineage>
        <taxon>Eukaryota</taxon>
        <taxon>Metazoa</taxon>
        <taxon>Ecdysozoa</taxon>
        <taxon>Arthropoda</taxon>
        <taxon>Crustacea</taxon>
        <taxon>Multicrustacea</taxon>
        <taxon>Malacostraca</taxon>
        <taxon>Eumalacostraca</taxon>
        <taxon>Eucarida</taxon>
        <taxon>Decapoda</taxon>
        <taxon>Pleocyemata</taxon>
        <taxon>Astacidea</taxon>
        <taxon>Parastacoidea</taxon>
        <taxon>Parastacidae</taxon>
        <taxon>Cherax</taxon>
    </lineage>
</organism>
<keyword evidence="6" id="KW-0804">Transcription</keyword>
<evidence type="ECO:0000256" key="4">
    <source>
        <dbReference type="ARBA" id="ARBA00023015"/>
    </source>
</evidence>
<proteinExistence type="predicted"/>
<evidence type="ECO:0000256" key="1">
    <source>
        <dbReference type="ARBA" id="ARBA00022723"/>
    </source>
</evidence>
<gene>
    <name evidence="11" type="ORF">OTU49_011579</name>
</gene>
<dbReference type="PROSITE" id="PS00031">
    <property type="entry name" value="NUCLEAR_REC_DBD_1"/>
    <property type="match status" value="1"/>
</dbReference>
<feature type="compositionally biased region" description="Low complexity" evidence="9">
    <location>
        <begin position="8"/>
        <end position="39"/>
    </location>
</feature>
<evidence type="ECO:0000256" key="2">
    <source>
        <dbReference type="ARBA" id="ARBA00022771"/>
    </source>
</evidence>
<feature type="non-terminal residue" evidence="11">
    <location>
        <position position="236"/>
    </location>
</feature>
<evidence type="ECO:0000259" key="10">
    <source>
        <dbReference type="PROSITE" id="PS51030"/>
    </source>
</evidence>
<dbReference type="GO" id="GO:0030154">
    <property type="term" value="P:cell differentiation"/>
    <property type="evidence" value="ECO:0007669"/>
    <property type="project" value="TreeGrafter"/>
</dbReference>
<keyword evidence="8" id="KW-0539">Nucleus</keyword>
<evidence type="ECO:0000256" key="6">
    <source>
        <dbReference type="ARBA" id="ARBA00023163"/>
    </source>
</evidence>
<evidence type="ECO:0000313" key="11">
    <source>
        <dbReference type="EMBL" id="KAK8723870.1"/>
    </source>
</evidence>
<keyword evidence="3" id="KW-0862">Zinc</keyword>
<feature type="region of interest" description="Disordered" evidence="9">
    <location>
        <begin position="1"/>
        <end position="65"/>
    </location>
</feature>
<dbReference type="GO" id="GO:0004879">
    <property type="term" value="F:nuclear receptor activity"/>
    <property type="evidence" value="ECO:0007669"/>
    <property type="project" value="TreeGrafter"/>
</dbReference>
<keyword evidence="4" id="KW-0805">Transcription regulation</keyword>
<accession>A0AAW0W3T7</accession>
<reference evidence="11 12" key="1">
    <citation type="journal article" date="2024" name="BMC Genomics">
        <title>Genome assembly of redclaw crayfish (Cherax quadricarinatus) provides insights into its immune adaptation and hypoxia tolerance.</title>
        <authorList>
            <person name="Liu Z."/>
            <person name="Zheng J."/>
            <person name="Li H."/>
            <person name="Fang K."/>
            <person name="Wang S."/>
            <person name="He J."/>
            <person name="Zhou D."/>
            <person name="Weng S."/>
            <person name="Chi M."/>
            <person name="Gu Z."/>
            <person name="He J."/>
            <person name="Li F."/>
            <person name="Wang M."/>
        </authorList>
    </citation>
    <scope>NUCLEOTIDE SEQUENCE [LARGE SCALE GENOMIC DNA]</scope>
    <source>
        <strain evidence="11">ZL_2023a</strain>
    </source>
</reference>
<keyword evidence="1" id="KW-0479">Metal-binding</keyword>
<dbReference type="InterPro" id="IPR001628">
    <property type="entry name" value="Znf_hrmn_rcpt"/>
</dbReference>
<evidence type="ECO:0000256" key="7">
    <source>
        <dbReference type="ARBA" id="ARBA00023170"/>
    </source>
</evidence>
<dbReference type="GO" id="GO:0000978">
    <property type="term" value="F:RNA polymerase II cis-regulatory region sequence-specific DNA binding"/>
    <property type="evidence" value="ECO:0007669"/>
    <property type="project" value="TreeGrafter"/>
</dbReference>
<sequence>PPPLLPLSSTHFTSTPTYSTSPSASPPSKRTTPSTSPLSQRIPMAPITKPLLPPTTSTDCYSPTREEMEEELRLKRKVCGVCGDEARSMHFGGLACDSCKAFFRRAVVSNIFSSFVCYIDHHCAITVDSRRNCQACRFAGCLRAGMEVSLARREEEASGKQQTDPFYHHHRLDRSHNRLHSHNTIYNRNPSLDPSLLGKDFTLGTNTTFSHIKGLHPASVHSFGDAETSGMFVRSG</sequence>
<keyword evidence="7" id="KW-0675">Receptor</keyword>
<dbReference type="GO" id="GO:0045944">
    <property type="term" value="P:positive regulation of transcription by RNA polymerase II"/>
    <property type="evidence" value="ECO:0007669"/>
    <property type="project" value="TreeGrafter"/>
</dbReference>
<dbReference type="PANTHER" id="PTHR24082">
    <property type="entry name" value="NUCLEAR HORMONE RECEPTOR"/>
    <property type="match status" value="1"/>
</dbReference>
<protein>
    <recommendedName>
        <fullName evidence="10">Nuclear receptor domain-containing protein</fullName>
    </recommendedName>
</protein>
<dbReference type="Gene3D" id="3.30.50.10">
    <property type="entry name" value="Erythroid Transcription Factor GATA-1, subunit A"/>
    <property type="match status" value="1"/>
</dbReference>
<dbReference type="GO" id="GO:0000122">
    <property type="term" value="P:negative regulation of transcription by RNA polymerase II"/>
    <property type="evidence" value="ECO:0007669"/>
    <property type="project" value="TreeGrafter"/>
</dbReference>
<evidence type="ECO:0000256" key="5">
    <source>
        <dbReference type="ARBA" id="ARBA00023125"/>
    </source>
</evidence>
<evidence type="ECO:0000313" key="12">
    <source>
        <dbReference type="Proteomes" id="UP001445076"/>
    </source>
</evidence>
<name>A0AAW0W3T7_CHEQU</name>
<dbReference type="GO" id="GO:0008270">
    <property type="term" value="F:zinc ion binding"/>
    <property type="evidence" value="ECO:0007669"/>
    <property type="project" value="UniProtKB-KW"/>
</dbReference>
<dbReference type="Proteomes" id="UP001445076">
    <property type="component" value="Unassembled WGS sequence"/>
</dbReference>
<dbReference type="EMBL" id="JARKIK010000088">
    <property type="protein sequence ID" value="KAK8723870.1"/>
    <property type="molecule type" value="Genomic_DNA"/>
</dbReference>
<dbReference type="SMART" id="SM00399">
    <property type="entry name" value="ZnF_C4"/>
    <property type="match status" value="1"/>
</dbReference>
<keyword evidence="12" id="KW-1185">Reference proteome</keyword>
<dbReference type="SUPFAM" id="SSF57716">
    <property type="entry name" value="Glucocorticoid receptor-like (DNA-binding domain)"/>
    <property type="match status" value="1"/>
</dbReference>
<dbReference type="InterPro" id="IPR013088">
    <property type="entry name" value="Znf_NHR/GATA"/>
</dbReference>
<feature type="domain" description="Nuclear receptor" evidence="10">
    <location>
        <begin position="76"/>
        <end position="153"/>
    </location>
</feature>
<feature type="non-terminal residue" evidence="11">
    <location>
        <position position="1"/>
    </location>
</feature>
<dbReference type="PROSITE" id="PS51030">
    <property type="entry name" value="NUCLEAR_REC_DBD_2"/>
    <property type="match status" value="1"/>
</dbReference>
<keyword evidence="5" id="KW-0238">DNA-binding</keyword>
<evidence type="ECO:0000256" key="8">
    <source>
        <dbReference type="ARBA" id="ARBA00023242"/>
    </source>
</evidence>
<dbReference type="Pfam" id="PF00105">
    <property type="entry name" value="zf-C4"/>
    <property type="match status" value="1"/>
</dbReference>
<dbReference type="PRINTS" id="PR00047">
    <property type="entry name" value="STROIDFINGER"/>
</dbReference>
<keyword evidence="2" id="KW-0863">Zinc-finger</keyword>
<evidence type="ECO:0000256" key="9">
    <source>
        <dbReference type="SAM" id="MobiDB-lite"/>
    </source>
</evidence>
<comment type="caution">
    <text evidence="11">The sequence shown here is derived from an EMBL/GenBank/DDBJ whole genome shotgun (WGS) entry which is preliminary data.</text>
</comment>